<evidence type="ECO:0000259" key="1">
    <source>
        <dbReference type="PROSITE" id="PS51379"/>
    </source>
</evidence>
<evidence type="ECO:0000313" key="2">
    <source>
        <dbReference type="EMBL" id="MFC1851319.1"/>
    </source>
</evidence>
<dbReference type="EMBL" id="JBHPBY010000177">
    <property type="protein sequence ID" value="MFC1851319.1"/>
    <property type="molecule type" value="Genomic_DNA"/>
</dbReference>
<name>A0ABV6YYP6_UNCC1</name>
<dbReference type="PANTHER" id="PTHR42827:SF1">
    <property type="entry name" value="IRON-SULFUR CLUSTER-BINDING PROTEIN"/>
    <property type="match status" value="1"/>
</dbReference>
<organism evidence="2 3">
    <name type="scientific">candidate division CSSED10-310 bacterium</name>
    <dbReference type="NCBI Taxonomy" id="2855610"/>
    <lineage>
        <taxon>Bacteria</taxon>
        <taxon>Bacteria division CSSED10-310</taxon>
    </lineage>
</organism>
<reference evidence="2 3" key="1">
    <citation type="submission" date="2024-09" db="EMBL/GenBank/DDBJ databases">
        <title>Laminarin stimulates single cell rates of sulfate reduction while oxygen inhibits transcriptomic activity in coastal marine sediment.</title>
        <authorList>
            <person name="Lindsay M."/>
            <person name="Orcutt B."/>
            <person name="Emerson D."/>
            <person name="Stepanauskas R."/>
            <person name="D'Angelo T."/>
        </authorList>
    </citation>
    <scope>NUCLEOTIDE SEQUENCE [LARGE SCALE GENOMIC DNA]</scope>
    <source>
        <strain evidence="2">SAG AM-311-K15</strain>
    </source>
</reference>
<dbReference type="PANTHER" id="PTHR42827">
    <property type="entry name" value="IRON-SULFUR CLUSTER-BINDING PROTEIN-RELATED"/>
    <property type="match status" value="1"/>
</dbReference>
<evidence type="ECO:0000313" key="3">
    <source>
        <dbReference type="Proteomes" id="UP001594351"/>
    </source>
</evidence>
<keyword evidence="3" id="KW-1185">Reference proteome</keyword>
<dbReference type="SUPFAM" id="SSF46548">
    <property type="entry name" value="alpha-helical ferredoxin"/>
    <property type="match status" value="1"/>
</dbReference>
<comment type="caution">
    <text evidence="2">The sequence shown here is derived from an EMBL/GenBank/DDBJ whole genome shotgun (WGS) entry which is preliminary data.</text>
</comment>
<dbReference type="InterPro" id="IPR017896">
    <property type="entry name" value="4Fe4S_Fe-S-bd"/>
</dbReference>
<dbReference type="PROSITE" id="PS51379">
    <property type="entry name" value="4FE4S_FER_2"/>
    <property type="match status" value="1"/>
</dbReference>
<accession>A0ABV6YYP6</accession>
<sequence>MNFEQHQQSKVTQQIIEKTRVFGASLAGLAAINSLRENPTHKTYPDLFIPPDVKAVLVFALVHQESAPVLDWWDGSGGTPGNRKLIRIARKLNRWLTQDLQARVYLLPYQVEKGGIFLKDAAVLAGLGVLGSNNLLITPQFGPRVRLRALFLDLEPAAAVEPDFFPCDGCAKPCFQACPQGAFDTGSYNKSACQKQMSQDEAQAARDQGKTSDSSSGICIKYCRACELSCPQGSSCIL</sequence>
<dbReference type="Proteomes" id="UP001594351">
    <property type="component" value="Unassembled WGS sequence"/>
</dbReference>
<gene>
    <name evidence="2" type="ORF">ACFL27_14070</name>
</gene>
<feature type="domain" description="4Fe-4S ferredoxin-type" evidence="1">
    <location>
        <begin position="156"/>
        <end position="188"/>
    </location>
</feature>
<proteinExistence type="predicted"/>
<protein>
    <recommendedName>
        <fullName evidence="1">4Fe-4S ferredoxin-type domain-containing protein</fullName>
    </recommendedName>
</protein>